<dbReference type="Proteomes" id="UP000307440">
    <property type="component" value="Unassembled WGS sequence"/>
</dbReference>
<feature type="non-terminal residue" evidence="1">
    <location>
        <position position="1"/>
    </location>
</feature>
<dbReference type="EMBL" id="ML210457">
    <property type="protein sequence ID" value="TFK17853.1"/>
    <property type="molecule type" value="Genomic_DNA"/>
</dbReference>
<protein>
    <submittedName>
        <fullName evidence="1">Uncharacterized protein</fullName>
    </submittedName>
</protein>
<feature type="non-terminal residue" evidence="1">
    <location>
        <position position="124"/>
    </location>
</feature>
<evidence type="ECO:0000313" key="1">
    <source>
        <dbReference type="EMBL" id="TFK17853.1"/>
    </source>
</evidence>
<dbReference type="OrthoDB" id="3270520at2759"/>
<dbReference type="AlphaFoldDB" id="A0A5C3KDW2"/>
<sequence length="124" mass="14010">NLVVGDYFRVTGNDLLISTTTRACEVITWARSKTLLLGLIRDAYARHNHGKTKTVLRAVITRWTSHYSSFNRLLELQKALHLVILEDELKPAQDKLIVIGDAAAKVRANAMISILRAPDFWLNL</sequence>
<evidence type="ECO:0000313" key="2">
    <source>
        <dbReference type="Proteomes" id="UP000307440"/>
    </source>
</evidence>
<dbReference type="STRING" id="230819.A0A5C3KDW2"/>
<accession>A0A5C3KDW2</accession>
<organism evidence="1 2">
    <name type="scientific">Coprinopsis marcescibilis</name>
    <name type="common">Agaric fungus</name>
    <name type="synonym">Psathyrella marcescibilis</name>
    <dbReference type="NCBI Taxonomy" id="230819"/>
    <lineage>
        <taxon>Eukaryota</taxon>
        <taxon>Fungi</taxon>
        <taxon>Dikarya</taxon>
        <taxon>Basidiomycota</taxon>
        <taxon>Agaricomycotina</taxon>
        <taxon>Agaricomycetes</taxon>
        <taxon>Agaricomycetidae</taxon>
        <taxon>Agaricales</taxon>
        <taxon>Agaricineae</taxon>
        <taxon>Psathyrellaceae</taxon>
        <taxon>Coprinopsis</taxon>
    </lineage>
</organism>
<keyword evidence="2" id="KW-1185">Reference proteome</keyword>
<proteinExistence type="predicted"/>
<reference evidence="1 2" key="1">
    <citation type="journal article" date="2019" name="Nat. Ecol. Evol.">
        <title>Megaphylogeny resolves global patterns of mushroom evolution.</title>
        <authorList>
            <person name="Varga T."/>
            <person name="Krizsan K."/>
            <person name="Foldi C."/>
            <person name="Dima B."/>
            <person name="Sanchez-Garcia M."/>
            <person name="Sanchez-Ramirez S."/>
            <person name="Szollosi G.J."/>
            <person name="Szarkandi J.G."/>
            <person name="Papp V."/>
            <person name="Albert L."/>
            <person name="Andreopoulos W."/>
            <person name="Angelini C."/>
            <person name="Antonin V."/>
            <person name="Barry K.W."/>
            <person name="Bougher N.L."/>
            <person name="Buchanan P."/>
            <person name="Buyck B."/>
            <person name="Bense V."/>
            <person name="Catcheside P."/>
            <person name="Chovatia M."/>
            <person name="Cooper J."/>
            <person name="Damon W."/>
            <person name="Desjardin D."/>
            <person name="Finy P."/>
            <person name="Geml J."/>
            <person name="Haridas S."/>
            <person name="Hughes K."/>
            <person name="Justo A."/>
            <person name="Karasinski D."/>
            <person name="Kautmanova I."/>
            <person name="Kiss B."/>
            <person name="Kocsube S."/>
            <person name="Kotiranta H."/>
            <person name="LaButti K.M."/>
            <person name="Lechner B.E."/>
            <person name="Liimatainen K."/>
            <person name="Lipzen A."/>
            <person name="Lukacs Z."/>
            <person name="Mihaltcheva S."/>
            <person name="Morgado L.N."/>
            <person name="Niskanen T."/>
            <person name="Noordeloos M.E."/>
            <person name="Ohm R.A."/>
            <person name="Ortiz-Santana B."/>
            <person name="Ovrebo C."/>
            <person name="Racz N."/>
            <person name="Riley R."/>
            <person name="Savchenko A."/>
            <person name="Shiryaev A."/>
            <person name="Soop K."/>
            <person name="Spirin V."/>
            <person name="Szebenyi C."/>
            <person name="Tomsovsky M."/>
            <person name="Tulloss R.E."/>
            <person name="Uehling J."/>
            <person name="Grigoriev I.V."/>
            <person name="Vagvolgyi C."/>
            <person name="Papp T."/>
            <person name="Martin F.M."/>
            <person name="Miettinen O."/>
            <person name="Hibbett D.S."/>
            <person name="Nagy L.G."/>
        </authorList>
    </citation>
    <scope>NUCLEOTIDE SEQUENCE [LARGE SCALE GENOMIC DNA]</scope>
    <source>
        <strain evidence="1 2">CBS 121175</strain>
    </source>
</reference>
<name>A0A5C3KDW2_COPMA</name>
<gene>
    <name evidence="1" type="ORF">FA15DRAFT_553889</name>
</gene>